<dbReference type="AlphaFoldDB" id="A0A239Z161"/>
<feature type="domain" description="GP-PDE" evidence="1">
    <location>
        <begin position="9"/>
        <end position="248"/>
    </location>
</feature>
<dbReference type="Gene3D" id="3.20.20.190">
    <property type="entry name" value="Phosphatidylinositol (PI) phosphodiesterase"/>
    <property type="match status" value="1"/>
</dbReference>
<protein>
    <submittedName>
        <fullName evidence="2">Glycerophosphoryl diester phosphodiesterase protein</fullName>
        <ecNumber evidence="2">3.1.4.46</ecNumber>
    </submittedName>
</protein>
<sequence>MNLNNYRSIFKVAHRGVSSLVPENTLISFNEALKLNIDMLEIDVHRAQDGQLIIIHDPTLMRTSLQKGKIKNLTYEQLLKYDVGKWKGDQYVGERIPLLKDVLSLVKRTNKKLLIEIKSPAKYRNIELDVVNEILKSDINLNQIIIQSFNRKSLKSLKELHLPIHIGVLLKRRHRLISKSEIKNISQYAQFLNPNYKMINRKLIEQAHQYNLKVMPYTVNDDNEMKKLLELGVDGIITDEPQQLINVLSKLKHHES</sequence>
<proteinExistence type="predicted"/>
<dbReference type="Pfam" id="PF03009">
    <property type="entry name" value="GDPD"/>
    <property type="match status" value="1"/>
</dbReference>
<dbReference type="InterPro" id="IPR030395">
    <property type="entry name" value="GP_PDE_dom"/>
</dbReference>
<dbReference type="InterPro" id="IPR017946">
    <property type="entry name" value="PLC-like_Pdiesterase_TIM-brl"/>
</dbReference>
<dbReference type="GO" id="GO:0006629">
    <property type="term" value="P:lipid metabolic process"/>
    <property type="evidence" value="ECO:0007669"/>
    <property type="project" value="InterPro"/>
</dbReference>
<evidence type="ECO:0000259" key="1">
    <source>
        <dbReference type="PROSITE" id="PS51704"/>
    </source>
</evidence>
<dbReference type="PANTHER" id="PTHR46211">
    <property type="entry name" value="GLYCEROPHOSPHORYL DIESTER PHOSPHODIESTERASE"/>
    <property type="match status" value="1"/>
</dbReference>
<organism evidence="2 3">
    <name type="scientific">Mammaliicoccus stepanovicii</name>
    <dbReference type="NCBI Taxonomy" id="643214"/>
    <lineage>
        <taxon>Bacteria</taxon>
        <taxon>Bacillati</taxon>
        <taxon>Bacillota</taxon>
        <taxon>Bacilli</taxon>
        <taxon>Bacillales</taxon>
        <taxon>Staphylococcaceae</taxon>
        <taxon>Mammaliicoccus</taxon>
    </lineage>
</organism>
<dbReference type="PROSITE" id="PS51704">
    <property type="entry name" value="GP_PDE"/>
    <property type="match status" value="1"/>
</dbReference>
<dbReference type="Proteomes" id="UP000242084">
    <property type="component" value="Chromosome 1"/>
</dbReference>
<dbReference type="SUPFAM" id="SSF51695">
    <property type="entry name" value="PLC-like phosphodiesterases"/>
    <property type="match status" value="1"/>
</dbReference>
<reference evidence="2 3" key="1">
    <citation type="submission" date="2017-06" db="EMBL/GenBank/DDBJ databases">
        <authorList>
            <consortium name="Pathogen Informatics"/>
        </authorList>
    </citation>
    <scope>NUCLEOTIDE SEQUENCE [LARGE SCALE GENOMIC DNA]</scope>
    <source>
        <strain evidence="2 3">NCTC13839</strain>
    </source>
</reference>
<dbReference type="KEGG" id="sste:SAMEA4384403_1023"/>
<keyword evidence="2" id="KW-0378">Hydrolase</keyword>
<dbReference type="EMBL" id="LT906462">
    <property type="protein sequence ID" value="SNV64386.1"/>
    <property type="molecule type" value="Genomic_DNA"/>
</dbReference>
<dbReference type="RefSeq" id="WP_095087421.1">
    <property type="nucleotide sequence ID" value="NZ_BMDM01000002.1"/>
</dbReference>
<dbReference type="EC" id="3.1.4.46" evidence="2"/>
<keyword evidence="3" id="KW-1185">Reference proteome</keyword>
<gene>
    <name evidence="2" type="primary">ugpQ_3</name>
    <name evidence="2" type="ORF">SAMEA4384403_01023</name>
</gene>
<evidence type="ECO:0000313" key="3">
    <source>
        <dbReference type="Proteomes" id="UP000242084"/>
    </source>
</evidence>
<accession>A0A239Z161</accession>
<evidence type="ECO:0000313" key="2">
    <source>
        <dbReference type="EMBL" id="SNV64386.1"/>
    </source>
</evidence>
<dbReference type="OrthoDB" id="384721at2"/>
<dbReference type="GO" id="GO:0008889">
    <property type="term" value="F:glycerophosphodiester phosphodiesterase activity"/>
    <property type="evidence" value="ECO:0007669"/>
    <property type="project" value="UniProtKB-EC"/>
</dbReference>
<name>A0A239Z161_9STAP</name>
<dbReference type="PANTHER" id="PTHR46211:SF1">
    <property type="entry name" value="GLYCEROPHOSPHODIESTER PHOSPHODIESTERASE, CYTOPLASMIC"/>
    <property type="match status" value="1"/>
</dbReference>